<keyword evidence="1" id="KW-0732">Signal</keyword>
<comment type="caution">
    <text evidence="3">The sequence shown here is derived from an EMBL/GenBank/DDBJ whole genome shotgun (WGS) entry which is preliminary data.</text>
</comment>
<accession>A0A2M9H7S5</accession>
<evidence type="ECO:0000259" key="2">
    <source>
        <dbReference type="PROSITE" id="PS51186"/>
    </source>
</evidence>
<sequence>MTATVAMIFFMACSLALLTTAPDRYMVCRNCIQHYRSMAIEIRRVCLRWPASMDLILVSQISCRELFRTLPVGRRNTTITISESNHHPSTTTIPWRLSLCLWARRKRRADVQQKHDGMPSRRTVGIMRFLIRRYRSGDAAATLAVFRKSIAGLASHDYDTKQIRVWAGHTGTIWQWDRQRSSTPTWVATPPDDDEAVTGFIDVDENGYIGRLFVDPTHARLGMASMLLTEMEHHTRARGLTQLSVHTSSTARPFFEHHGFHVEQVRHPAIGTISFTNYLMVRP</sequence>
<dbReference type="GO" id="GO:0016747">
    <property type="term" value="F:acyltransferase activity, transferring groups other than amino-acyl groups"/>
    <property type="evidence" value="ECO:0007669"/>
    <property type="project" value="InterPro"/>
</dbReference>
<dbReference type="OrthoDB" id="9812192at2"/>
<dbReference type="PANTHER" id="PTHR43451">
    <property type="entry name" value="ACETYLTRANSFERASE (GNAT) FAMILY PROTEIN"/>
    <property type="match status" value="1"/>
</dbReference>
<evidence type="ECO:0000313" key="3">
    <source>
        <dbReference type="EMBL" id="PJM72868.1"/>
    </source>
</evidence>
<dbReference type="Proteomes" id="UP000229095">
    <property type="component" value="Unassembled WGS sequence"/>
</dbReference>
<feature type="domain" description="N-acetyltransferase" evidence="2">
    <location>
        <begin position="129"/>
        <end position="283"/>
    </location>
</feature>
<dbReference type="Gene3D" id="3.40.630.30">
    <property type="match status" value="1"/>
</dbReference>
<protein>
    <recommendedName>
        <fullName evidence="2">N-acetyltransferase domain-containing protein</fullName>
    </recommendedName>
</protein>
<dbReference type="PANTHER" id="PTHR43451:SF1">
    <property type="entry name" value="ACETYLTRANSFERASE"/>
    <property type="match status" value="1"/>
</dbReference>
<feature type="chain" id="PRO_5038353938" description="N-acetyltransferase domain-containing protein" evidence="1">
    <location>
        <begin position="22"/>
        <end position="283"/>
    </location>
</feature>
<dbReference type="InterPro" id="IPR016181">
    <property type="entry name" value="Acyl_CoA_acyltransferase"/>
</dbReference>
<evidence type="ECO:0000256" key="1">
    <source>
        <dbReference type="SAM" id="SignalP"/>
    </source>
</evidence>
<dbReference type="CDD" id="cd04301">
    <property type="entry name" value="NAT_SF"/>
    <property type="match status" value="1"/>
</dbReference>
<dbReference type="InterPro" id="IPR000182">
    <property type="entry name" value="GNAT_dom"/>
</dbReference>
<feature type="signal peptide" evidence="1">
    <location>
        <begin position="1"/>
        <end position="21"/>
    </location>
</feature>
<name>A0A2M9H7S5_9BIFI</name>
<dbReference type="Pfam" id="PF13673">
    <property type="entry name" value="Acetyltransf_10"/>
    <property type="match status" value="1"/>
</dbReference>
<dbReference type="AlphaFoldDB" id="A0A2M9H7S5"/>
<dbReference type="InterPro" id="IPR052564">
    <property type="entry name" value="N-acetyltrans/Recomb-assoc"/>
</dbReference>
<dbReference type="PROSITE" id="PS51186">
    <property type="entry name" value="GNAT"/>
    <property type="match status" value="1"/>
</dbReference>
<gene>
    <name evidence="3" type="ORF">CS006_06310</name>
</gene>
<reference evidence="3 4" key="1">
    <citation type="submission" date="2017-10" db="EMBL/GenBank/DDBJ databases">
        <title>Draft genome sequences of strains TRE 1, TRE 9, TRE H and TRI 7, isolated from tamarins, belonging to four potential novel Bifidobacterium species.</title>
        <authorList>
            <person name="Mattarelli P."/>
            <person name="Modesto M."/>
            <person name="Puglisi E."/>
            <person name="Morelli L."/>
            <person name="Spezio C."/>
            <person name="Bonetti A."/>
            <person name="Sandri C."/>
        </authorList>
    </citation>
    <scope>NUCLEOTIDE SEQUENCE [LARGE SCALE GENOMIC DNA]</scope>
    <source>
        <strain evidence="4">TRE1</strain>
    </source>
</reference>
<proteinExistence type="predicted"/>
<evidence type="ECO:0000313" key="4">
    <source>
        <dbReference type="Proteomes" id="UP000229095"/>
    </source>
</evidence>
<organism evidence="3 4">
    <name type="scientific">Bifidobacterium primatium</name>
    <dbReference type="NCBI Taxonomy" id="2045438"/>
    <lineage>
        <taxon>Bacteria</taxon>
        <taxon>Bacillati</taxon>
        <taxon>Actinomycetota</taxon>
        <taxon>Actinomycetes</taxon>
        <taxon>Bifidobacteriales</taxon>
        <taxon>Bifidobacteriaceae</taxon>
        <taxon>Bifidobacterium</taxon>
    </lineage>
</organism>
<keyword evidence="4" id="KW-1185">Reference proteome</keyword>
<dbReference type="SUPFAM" id="SSF55729">
    <property type="entry name" value="Acyl-CoA N-acyltransferases (Nat)"/>
    <property type="match status" value="1"/>
</dbReference>
<dbReference type="EMBL" id="PEBI01000003">
    <property type="protein sequence ID" value="PJM72868.1"/>
    <property type="molecule type" value="Genomic_DNA"/>
</dbReference>